<dbReference type="RefSeq" id="WP_106646743.1">
    <property type="nucleotide sequence ID" value="NZ_BMGO01000001.1"/>
</dbReference>
<dbReference type="GO" id="GO:0030420">
    <property type="term" value="P:establishment of competence for transformation"/>
    <property type="evidence" value="ECO:0007669"/>
    <property type="project" value="InterPro"/>
</dbReference>
<protein>
    <submittedName>
        <fullName evidence="8">DNA internalization-related competence protein ComEC/Rec2</fullName>
    </submittedName>
</protein>
<keyword evidence="5 6" id="KW-0472">Membrane</keyword>
<dbReference type="InterPro" id="IPR052159">
    <property type="entry name" value="Competence_DNA_uptake"/>
</dbReference>
<proteinExistence type="predicted"/>
<feature type="transmembrane region" description="Helical" evidence="6">
    <location>
        <begin position="301"/>
        <end position="321"/>
    </location>
</feature>
<dbReference type="EMBL" id="CP025120">
    <property type="protein sequence ID" value="AUD78898.1"/>
    <property type="molecule type" value="Genomic_DNA"/>
</dbReference>
<dbReference type="InterPro" id="IPR025405">
    <property type="entry name" value="DUF4131"/>
</dbReference>
<dbReference type="OrthoDB" id="9761531at2"/>
<evidence type="ECO:0000256" key="6">
    <source>
        <dbReference type="SAM" id="Phobius"/>
    </source>
</evidence>
<dbReference type="KEGG" id="kpd:CW740_06410"/>
<dbReference type="SUPFAM" id="SSF56281">
    <property type="entry name" value="Metallo-hydrolase/oxidoreductase"/>
    <property type="match status" value="1"/>
</dbReference>
<evidence type="ECO:0000313" key="9">
    <source>
        <dbReference type="Proteomes" id="UP000232693"/>
    </source>
</evidence>
<evidence type="ECO:0000256" key="3">
    <source>
        <dbReference type="ARBA" id="ARBA00022692"/>
    </source>
</evidence>
<evidence type="ECO:0000256" key="5">
    <source>
        <dbReference type="ARBA" id="ARBA00023136"/>
    </source>
</evidence>
<dbReference type="NCBIfam" id="TIGR00360">
    <property type="entry name" value="ComEC_N-term"/>
    <property type="match status" value="1"/>
</dbReference>
<dbReference type="Pfam" id="PF03772">
    <property type="entry name" value="Competence"/>
    <property type="match status" value="1"/>
</dbReference>
<dbReference type="AlphaFoldDB" id="A0A2K9B1W8"/>
<feature type="transmembrane region" description="Helical" evidence="6">
    <location>
        <begin position="413"/>
        <end position="438"/>
    </location>
</feature>
<feature type="transmembrane region" description="Helical" evidence="6">
    <location>
        <begin position="477"/>
        <end position="496"/>
    </location>
</feature>
<dbReference type="NCBIfam" id="TIGR00361">
    <property type="entry name" value="ComEC_Rec2"/>
    <property type="match status" value="1"/>
</dbReference>
<feature type="domain" description="Metallo-beta-lactamase" evidence="7">
    <location>
        <begin position="538"/>
        <end position="698"/>
    </location>
</feature>
<dbReference type="InterPro" id="IPR001279">
    <property type="entry name" value="Metallo-B-lactamas"/>
</dbReference>
<dbReference type="Gene3D" id="3.60.15.10">
    <property type="entry name" value="Ribonuclease Z/Hydroxyacylglutathione hydrolase-like"/>
    <property type="match status" value="1"/>
</dbReference>
<dbReference type="PANTHER" id="PTHR30619">
    <property type="entry name" value="DNA INTERNALIZATION/COMPETENCE PROTEIN COMEC/REC2"/>
    <property type="match status" value="1"/>
</dbReference>
<accession>A0A2K9B1W8</accession>
<keyword evidence="3 6" id="KW-0812">Transmembrane</keyword>
<gene>
    <name evidence="8" type="ORF">CW740_06410</name>
</gene>
<comment type="subcellular location">
    <subcellularLocation>
        <location evidence="1">Cell membrane</location>
        <topology evidence="1">Multi-pass membrane protein</topology>
    </subcellularLocation>
</comment>
<feature type="transmembrane region" description="Helical" evidence="6">
    <location>
        <begin position="333"/>
        <end position="365"/>
    </location>
</feature>
<dbReference type="InterPro" id="IPR036866">
    <property type="entry name" value="RibonucZ/Hydroxyglut_hydro"/>
</dbReference>
<dbReference type="InterPro" id="IPR004477">
    <property type="entry name" value="ComEC_N"/>
</dbReference>
<dbReference type="Proteomes" id="UP000232693">
    <property type="component" value="Chromosome"/>
</dbReference>
<dbReference type="CDD" id="cd07731">
    <property type="entry name" value="ComA-like_MBL-fold"/>
    <property type="match status" value="1"/>
</dbReference>
<keyword evidence="9" id="KW-1185">Reference proteome</keyword>
<feature type="transmembrane region" description="Helical" evidence="6">
    <location>
        <begin position="25"/>
        <end position="47"/>
    </location>
</feature>
<evidence type="ECO:0000256" key="4">
    <source>
        <dbReference type="ARBA" id="ARBA00022989"/>
    </source>
</evidence>
<feature type="transmembrane region" description="Helical" evidence="6">
    <location>
        <begin position="278"/>
        <end position="295"/>
    </location>
</feature>
<organism evidence="8 9">
    <name type="scientific">Kangiella profundi</name>
    <dbReference type="NCBI Taxonomy" id="1561924"/>
    <lineage>
        <taxon>Bacteria</taxon>
        <taxon>Pseudomonadati</taxon>
        <taxon>Pseudomonadota</taxon>
        <taxon>Gammaproteobacteria</taxon>
        <taxon>Kangiellales</taxon>
        <taxon>Kangiellaceae</taxon>
        <taxon>Kangiella</taxon>
    </lineage>
</organism>
<dbReference type="InterPro" id="IPR004797">
    <property type="entry name" value="Competence_ComEC/Rec2"/>
</dbReference>
<reference evidence="8 9" key="1">
    <citation type="submission" date="2017-12" db="EMBL/GenBank/DDBJ databases">
        <title>Kangiella profundi FT102 completed genome.</title>
        <authorList>
            <person name="Xu J."/>
            <person name="Wang J."/>
            <person name="Lu Y."/>
        </authorList>
    </citation>
    <scope>NUCLEOTIDE SEQUENCE [LARGE SCALE GENOMIC DNA]</scope>
    <source>
        <strain evidence="8 9">FT102</strain>
    </source>
</reference>
<evidence type="ECO:0000313" key="8">
    <source>
        <dbReference type="EMBL" id="AUD78898.1"/>
    </source>
</evidence>
<sequence>MFVWTLALLAGCCSILFIPSLSFDVIILSTLLSALAVFGLASTALCILTKAPKAIKTKLLVFGGLSLGIVWSCSNAYWQLQRQIPEPFNNQAHIIDAEVIGLPAIYPEYCQFTARIQKANEFKLLGRVIRLKFYQSECPFELGQVWQMQIKLKPIHGPVNMAGFDLERFYFEQGIDGRGYVRQDFLVLKSEASNPVHQFRQLTHSQLSSLHNAGIFQALLIGEKSSITDQQRDVLQKLGLSHLIAISGLHISIIAGVSFWLIRSLWGWMSGYKLTRRWPPLFVGLWGSCIVAFNYSAMADFSIPTVRALIMWCSVALAFLLQRRSAIYEGLIWSLLLVLLIFPLSVLSASFWMTFIAVVVISLLLMGRSQQNHNWKHKFNSLLKLQVAITLTLAIPSLLYFQQASLLGMMVNIFMIPLFSILLLPAIFLSFLLSLIGIDWQFQQLDALVSVFFKFSKELLNSDLIGSSSLFVINTTLPTFIGILLFMALMICWLPLSSIKRPLVVSTLVISAIMLMGQKLDRELSEAKWSIDVFDVGHGLAILLHNNRHAILYDTGYASPGSSAVESYIIPSLRALGISKIDTLILSHKDNDHAGGATQLLENFPVDQIIADSWYDKPSQPCEVGQVIELEDATLEFLYGEQNAVSDKPNNQSCVVKITINDFSLLIPGDIEKDAEYLLASSEVFAKLEADILIAPHHGSKTSSTYPFIKRVDPEIVIYTSELYSRYPIPHPSVYKRYQEFNIKGEHSGCAGQITINPYDGSIKRWRDEQRVWRKEACEV</sequence>
<dbReference type="GO" id="GO:0005886">
    <property type="term" value="C:plasma membrane"/>
    <property type="evidence" value="ECO:0007669"/>
    <property type="project" value="UniProtKB-SubCell"/>
</dbReference>
<evidence type="ECO:0000259" key="7">
    <source>
        <dbReference type="SMART" id="SM00849"/>
    </source>
</evidence>
<evidence type="ECO:0000256" key="2">
    <source>
        <dbReference type="ARBA" id="ARBA00022475"/>
    </source>
</evidence>
<keyword evidence="4 6" id="KW-1133">Transmembrane helix</keyword>
<dbReference type="Pfam" id="PF13567">
    <property type="entry name" value="DUF4131"/>
    <property type="match status" value="1"/>
</dbReference>
<keyword evidence="2" id="KW-1003">Cell membrane</keyword>
<dbReference type="PANTHER" id="PTHR30619:SF1">
    <property type="entry name" value="RECOMBINATION PROTEIN 2"/>
    <property type="match status" value="1"/>
</dbReference>
<name>A0A2K9B1W8_9GAMM</name>
<feature type="transmembrane region" description="Helical" evidence="6">
    <location>
        <begin position="385"/>
        <end position="401"/>
    </location>
</feature>
<feature type="transmembrane region" description="Helical" evidence="6">
    <location>
        <begin position="240"/>
        <end position="266"/>
    </location>
</feature>
<dbReference type="SMART" id="SM00849">
    <property type="entry name" value="Lactamase_B"/>
    <property type="match status" value="1"/>
</dbReference>
<dbReference type="InterPro" id="IPR035681">
    <property type="entry name" value="ComA-like_MBL"/>
</dbReference>
<evidence type="ECO:0000256" key="1">
    <source>
        <dbReference type="ARBA" id="ARBA00004651"/>
    </source>
</evidence>
<dbReference type="Pfam" id="PF00753">
    <property type="entry name" value="Lactamase_B"/>
    <property type="match status" value="1"/>
</dbReference>